<feature type="non-terminal residue" evidence="2">
    <location>
        <position position="1"/>
    </location>
</feature>
<accession>A0A1B6JQU0</accession>
<proteinExistence type="predicted"/>
<protein>
    <recommendedName>
        <fullName evidence="1">Reverse transcriptase domain-containing protein</fullName>
    </recommendedName>
</protein>
<dbReference type="SUPFAM" id="SSF56672">
    <property type="entry name" value="DNA/RNA polymerases"/>
    <property type="match status" value="1"/>
</dbReference>
<dbReference type="GO" id="GO:0071897">
    <property type="term" value="P:DNA biosynthetic process"/>
    <property type="evidence" value="ECO:0007669"/>
    <property type="project" value="UniProtKB-ARBA"/>
</dbReference>
<reference evidence="2" key="1">
    <citation type="submission" date="2015-11" db="EMBL/GenBank/DDBJ databases">
        <title>De novo transcriptome assembly of four potential Pierce s Disease insect vectors from Arizona vineyards.</title>
        <authorList>
            <person name="Tassone E.E."/>
        </authorList>
    </citation>
    <scope>NUCLEOTIDE SEQUENCE</scope>
</reference>
<dbReference type="InterPro" id="IPR000477">
    <property type="entry name" value="RT_dom"/>
</dbReference>
<evidence type="ECO:0000259" key="1">
    <source>
        <dbReference type="Pfam" id="PF00078"/>
    </source>
</evidence>
<feature type="domain" description="Reverse transcriptase" evidence="1">
    <location>
        <begin position="42"/>
        <end position="174"/>
    </location>
</feature>
<organism evidence="2">
    <name type="scientific">Homalodisca liturata</name>
    <dbReference type="NCBI Taxonomy" id="320908"/>
    <lineage>
        <taxon>Eukaryota</taxon>
        <taxon>Metazoa</taxon>
        <taxon>Ecdysozoa</taxon>
        <taxon>Arthropoda</taxon>
        <taxon>Hexapoda</taxon>
        <taxon>Insecta</taxon>
        <taxon>Pterygota</taxon>
        <taxon>Neoptera</taxon>
        <taxon>Paraneoptera</taxon>
        <taxon>Hemiptera</taxon>
        <taxon>Auchenorrhyncha</taxon>
        <taxon>Membracoidea</taxon>
        <taxon>Cicadellidae</taxon>
        <taxon>Cicadellinae</taxon>
        <taxon>Proconiini</taxon>
        <taxon>Homalodisca</taxon>
    </lineage>
</organism>
<dbReference type="Pfam" id="PF00078">
    <property type="entry name" value="RVT_1"/>
    <property type="match status" value="1"/>
</dbReference>
<dbReference type="EMBL" id="GECU01006098">
    <property type="protein sequence ID" value="JAT01609.1"/>
    <property type="molecule type" value="Transcribed_RNA"/>
</dbReference>
<sequence length="174" mass="19694">LPVTLPAITAIFDKSLATLMFQLTWKSALVRPLQKCSSQQNPSQFRPISILPALSKCLEQIVHQQFSIYLESNNILSNFQSGFRSNHSTTTALLKIVDDIRLGIDKSQVTILTLFDFSKAFDCVYYPLLLIKLRKDGFSDGSVKWVESYLSGRRQCVRSGEKQSRWKPVTHGVP</sequence>
<dbReference type="InterPro" id="IPR043502">
    <property type="entry name" value="DNA/RNA_pol_sf"/>
</dbReference>
<dbReference type="AlphaFoldDB" id="A0A1B6JQU0"/>
<gene>
    <name evidence="2" type="ORF">g.8891</name>
</gene>
<dbReference type="PANTHER" id="PTHR33332">
    <property type="entry name" value="REVERSE TRANSCRIPTASE DOMAIN-CONTAINING PROTEIN"/>
    <property type="match status" value="1"/>
</dbReference>
<evidence type="ECO:0000313" key="2">
    <source>
        <dbReference type="EMBL" id="JAT01609.1"/>
    </source>
</evidence>
<name>A0A1B6JQU0_9HEMI</name>